<evidence type="ECO:0000256" key="1">
    <source>
        <dbReference type="SAM" id="MobiDB-lite"/>
    </source>
</evidence>
<evidence type="ECO:0000313" key="2">
    <source>
        <dbReference type="EMBL" id="KZT65059.1"/>
    </source>
</evidence>
<feature type="region of interest" description="Disordered" evidence="1">
    <location>
        <begin position="271"/>
        <end position="294"/>
    </location>
</feature>
<gene>
    <name evidence="2" type="ORF">DAEQUDRAFT_769205</name>
</gene>
<dbReference type="Proteomes" id="UP000076727">
    <property type="component" value="Unassembled WGS sequence"/>
</dbReference>
<name>A0A165LZR8_9APHY</name>
<reference evidence="2 3" key="1">
    <citation type="journal article" date="2016" name="Mol. Biol. Evol.">
        <title>Comparative Genomics of Early-Diverging Mushroom-Forming Fungi Provides Insights into the Origins of Lignocellulose Decay Capabilities.</title>
        <authorList>
            <person name="Nagy L.G."/>
            <person name="Riley R."/>
            <person name="Tritt A."/>
            <person name="Adam C."/>
            <person name="Daum C."/>
            <person name="Floudas D."/>
            <person name="Sun H."/>
            <person name="Yadav J.S."/>
            <person name="Pangilinan J."/>
            <person name="Larsson K.H."/>
            <person name="Matsuura K."/>
            <person name="Barry K."/>
            <person name="Labutti K."/>
            <person name="Kuo R."/>
            <person name="Ohm R.A."/>
            <person name="Bhattacharya S.S."/>
            <person name="Shirouzu T."/>
            <person name="Yoshinaga Y."/>
            <person name="Martin F.M."/>
            <person name="Grigoriev I.V."/>
            <person name="Hibbett D.S."/>
        </authorList>
    </citation>
    <scope>NUCLEOTIDE SEQUENCE [LARGE SCALE GENOMIC DNA]</scope>
    <source>
        <strain evidence="2 3">L-15889</strain>
    </source>
</reference>
<feature type="region of interest" description="Disordered" evidence="1">
    <location>
        <begin position="58"/>
        <end position="88"/>
    </location>
</feature>
<organism evidence="2 3">
    <name type="scientific">Daedalea quercina L-15889</name>
    <dbReference type="NCBI Taxonomy" id="1314783"/>
    <lineage>
        <taxon>Eukaryota</taxon>
        <taxon>Fungi</taxon>
        <taxon>Dikarya</taxon>
        <taxon>Basidiomycota</taxon>
        <taxon>Agaricomycotina</taxon>
        <taxon>Agaricomycetes</taxon>
        <taxon>Polyporales</taxon>
        <taxon>Fomitopsis</taxon>
    </lineage>
</organism>
<sequence length="294" mass="32453">MQDYKPSYAMVLKYGKAWLPSPSSGVIPRACHNERIGTDGLHSGRQSAVCSTRVQRRERAVTTHQVTSTKDHIAGTRVPVHSPPRRSGIGCEVDIRRSNDTNGFIDEGCVHLDTQAVALPPSSSLVPGRPSVWAVREDDEDLLCKLSSALSSTELRDSMLFRNWRCTSQSEEDALLRNAVDQALEEMAQDAIMQDYAVKDDTSSGSTPVSYSMPRTPLDSLAYVAPQQPLTLCQPRLWRWLGLTASHVEPDFPAGIETGFRCSLPPLRKYQSLQSSDQEPLSMPQRSTAAKKAD</sequence>
<keyword evidence="3" id="KW-1185">Reference proteome</keyword>
<dbReference type="AlphaFoldDB" id="A0A165LZR8"/>
<evidence type="ECO:0000313" key="3">
    <source>
        <dbReference type="Proteomes" id="UP000076727"/>
    </source>
</evidence>
<protein>
    <submittedName>
        <fullName evidence="2">Uncharacterized protein</fullName>
    </submittedName>
</protein>
<dbReference type="EMBL" id="KV429113">
    <property type="protein sequence ID" value="KZT65059.1"/>
    <property type="molecule type" value="Genomic_DNA"/>
</dbReference>
<accession>A0A165LZR8</accession>
<feature type="compositionally biased region" description="Polar residues" evidence="1">
    <location>
        <begin position="271"/>
        <end position="288"/>
    </location>
</feature>
<proteinExistence type="predicted"/>